<dbReference type="Proteomes" id="UP001158049">
    <property type="component" value="Unassembled WGS sequence"/>
</dbReference>
<dbReference type="InterPro" id="IPR032866">
    <property type="entry name" value="Prok_Ub"/>
</dbReference>
<dbReference type="EMBL" id="FXUL01000038">
    <property type="protein sequence ID" value="SMP80758.1"/>
    <property type="molecule type" value="Genomic_DNA"/>
</dbReference>
<keyword evidence="2" id="KW-1185">Reference proteome</keyword>
<reference evidence="1 2" key="1">
    <citation type="submission" date="2017-05" db="EMBL/GenBank/DDBJ databases">
        <authorList>
            <person name="Varghese N."/>
            <person name="Submissions S."/>
        </authorList>
    </citation>
    <scope>NUCLEOTIDE SEQUENCE [LARGE SCALE GENOMIC DNA]</scope>
    <source>
        <strain evidence="1 2">DSM 26001</strain>
    </source>
</reference>
<comment type="caution">
    <text evidence="1">The sequence shown here is derived from an EMBL/GenBank/DDBJ whole genome shotgun (WGS) entry which is preliminary data.</text>
</comment>
<protein>
    <submittedName>
        <fullName evidence="1">PRTRC system protein C</fullName>
    </submittedName>
</protein>
<sequence length="69" mass="7449">MALQVQSLARVFAYNGTELPCPGNNLSVDEVRDIYSATFPELTNATVEGPEDKGNKLLYKFVKTAGAKG</sequence>
<organism evidence="1 2">
    <name type="scientific">Noviherbaspirillum suwonense</name>
    <dbReference type="NCBI Taxonomy" id="1224511"/>
    <lineage>
        <taxon>Bacteria</taxon>
        <taxon>Pseudomonadati</taxon>
        <taxon>Pseudomonadota</taxon>
        <taxon>Betaproteobacteria</taxon>
        <taxon>Burkholderiales</taxon>
        <taxon>Oxalobacteraceae</taxon>
        <taxon>Noviherbaspirillum</taxon>
    </lineage>
</organism>
<accession>A0ABY1QUE8</accession>
<evidence type="ECO:0000313" key="1">
    <source>
        <dbReference type="EMBL" id="SMP80758.1"/>
    </source>
</evidence>
<proteinExistence type="predicted"/>
<gene>
    <name evidence="1" type="ORF">SAMN06295970_13822</name>
</gene>
<dbReference type="InterPro" id="IPR022289">
    <property type="entry name" value="PRTRC_protein-C"/>
</dbReference>
<dbReference type="RefSeq" id="WP_283445537.1">
    <property type="nucleotide sequence ID" value="NZ_FXUL01000038.1"/>
</dbReference>
<dbReference type="Pfam" id="PF14454">
    <property type="entry name" value="Prok_Ub"/>
    <property type="match status" value="1"/>
</dbReference>
<dbReference type="NCBIfam" id="TIGR03738">
    <property type="entry name" value="PRTRC_C"/>
    <property type="match status" value="1"/>
</dbReference>
<evidence type="ECO:0000313" key="2">
    <source>
        <dbReference type="Proteomes" id="UP001158049"/>
    </source>
</evidence>
<name>A0ABY1QUE8_9BURK</name>